<reference evidence="2 3" key="1">
    <citation type="journal article" date="2014" name="Proc. Natl. Acad. Sci. U.S.A.">
        <title>Trajectory and genomic determinants of fungal-pathogen speciation and host adaptation.</title>
        <authorList>
            <person name="Hu X."/>
            <person name="Xiao G."/>
            <person name="Zheng P."/>
            <person name="Shang Y."/>
            <person name="Su Y."/>
            <person name="Zhang X."/>
            <person name="Liu X."/>
            <person name="Zhan S."/>
            <person name="St Leger R.J."/>
            <person name="Wang C."/>
        </authorList>
    </citation>
    <scope>NUCLEOTIDE SEQUENCE [LARGE SCALE GENOMIC DNA]</scope>
    <source>
        <strain evidence="2 3">ARSEF 549</strain>
    </source>
</reference>
<sequence>MCPCPYRPLDSVRGEIRLLDIRPAAKYSSPIVCRLRRTYLLKQPKYECLSYVWGKEEGGGDIQLEGTSFRVFENCEKALRRLRNRVTSRTVWIDAICINQADKDEKGAQVLLMQDIYRQAQQVCVWLGEFTDGTILGVKQIQRKLWALGWHAWRVDRKFGKPTLPVREGCKTSITWQNRNDLVTEQVMGEINEILDRPWFSRVWIIQEAILARKLVLMCGPETMAWDRLGTAIGHSWRGAGFMTCFGMRVDPVDEFSDETYQSICHFRERWAAGRWNVSVYQLLYDYRNLRCKWPQDRIYGFLSLTPVARDLGIEPDYHLSPDEVYKSFARTVIEKTLSLDILHCVREWRGQCVSFQERPAIAYSLLEQSRYHDVYAAITDGPEHPPRRGWAKLPPGWERIQEEGKVCYFRNHNDGTDHDTSPLEGGDPIPARYYADQKFLPRGWTKTWNNAGQARVIFLPSLSKVEQQKERLKYLEKHGLDKLPSWVPNWETRTAHDPAPILDWSDPLPQYWTCAKFSSAKVMPATDKNVLGLEGFVFDLVEQMACPWHPKSEIGPISRKGIEELGTWEALAVADVQDCPYVNMGGRQNAHWRTLIADWAGNRAAPEEDSYLIETWYDRIGWQPELPDFTSKGIRETNKLREPLRDMEQQMRGYYDELRSEDPGPDSVSEWVRLPNKYGEYVRRIRRACAHRAMFVTRRGYLGLAPWNAKDSDIVCILKGGKTPYLLRLIPAGSVYQVIGEAYVYGIMGGEAVAEDEQDNDWQVFKIR</sequence>
<dbReference type="SUPFAM" id="SSF51045">
    <property type="entry name" value="WW domain"/>
    <property type="match status" value="1"/>
</dbReference>
<evidence type="ECO:0000313" key="2">
    <source>
        <dbReference type="EMBL" id="KID59395.1"/>
    </source>
</evidence>
<dbReference type="AlphaFoldDB" id="A0A0B4EAW3"/>
<dbReference type="Proteomes" id="UP000031186">
    <property type="component" value="Unassembled WGS sequence"/>
</dbReference>
<comment type="caution">
    <text evidence="2">The sequence shown here is derived from an EMBL/GenBank/DDBJ whole genome shotgun (WGS) entry which is preliminary data.</text>
</comment>
<dbReference type="InterPro" id="IPR001202">
    <property type="entry name" value="WW_dom"/>
</dbReference>
<accession>A0A0B4EAW3</accession>
<dbReference type="PANTHER" id="PTHR24148:SF64">
    <property type="entry name" value="HETEROKARYON INCOMPATIBILITY DOMAIN-CONTAINING PROTEIN"/>
    <property type="match status" value="1"/>
</dbReference>
<gene>
    <name evidence="2" type="ORF">MAN_10700</name>
</gene>
<dbReference type="HOGENOM" id="CLU_004184_7_2_1"/>
<proteinExistence type="predicted"/>
<protein>
    <submittedName>
        <fullName evidence="2">Heterokaryon incompatibility</fullName>
    </submittedName>
</protein>
<dbReference type="PROSITE" id="PS50020">
    <property type="entry name" value="WW_DOMAIN_2"/>
    <property type="match status" value="1"/>
</dbReference>
<dbReference type="InterPro" id="IPR052895">
    <property type="entry name" value="HetReg/Transcr_Mod"/>
</dbReference>
<dbReference type="VEuPathDB" id="FungiDB:MAN_10700"/>
<dbReference type="InterPro" id="IPR010730">
    <property type="entry name" value="HET"/>
</dbReference>
<feature type="domain" description="WW" evidence="1">
    <location>
        <begin position="392"/>
        <end position="425"/>
    </location>
</feature>
<dbReference type="Pfam" id="PF06985">
    <property type="entry name" value="HET"/>
    <property type="match status" value="1"/>
</dbReference>
<dbReference type="EMBL" id="AZNF01000029">
    <property type="protein sequence ID" value="KID59395.1"/>
    <property type="molecule type" value="Genomic_DNA"/>
</dbReference>
<dbReference type="InterPro" id="IPR036020">
    <property type="entry name" value="WW_dom_sf"/>
</dbReference>
<dbReference type="Pfam" id="PF26639">
    <property type="entry name" value="Het-6_barrel"/>
    <property type="match status" value="1"/>
</dbReference>
<name>A0A0B4EAW3_METAF</name>
<evidence type="ECO:0000259" key="1">
    <source>
        <dbReference type="PROSITE" id="PS50020"/>
    </source>
</evidence>
<dbReference type="PANTHER" id="PTHR24148">
    <property type="entry name" value="ANKYRIN REPEAT DOMAIN-CONTAINING PROTEIN 39 HOMOLOG-RELATED"/>
    <property type="match status" value="1"/>
</dbReference>
<evidence type="ECO:0000313" key="3">
    <source>
        <dbReference type="Proteomes" id="UP000031186"/>
    </source>
</evidence>
<organism evidence="2 3">
    <name type="scientific">Metarhizium anisopliae (strain ARSEF 549)</name>
    <dbReference type="NCBI Taxonomy" id="3151832"/>
    <lineage>
        <taxon>Eukaryota</taxon>
        <taxon>Fungi</taxon>
        <taxon>Dikarya</taxon>
        <taxon>Ascomycota</taxon>
        <taxon>Pezizomycotina</taxon>
        <taxon>Sordariomycetes</taxon>
        <taxon>Hypocreomycetidae</taxon>
        <taxon>Hypocreales</taxon>
        <taxon>Clavicipitaceae</taxon>
        <taxon>Metarhizium</taxon>
    </lineage>
</organism>
<keyword evidence="3" id="KW-1185">Reference proteome</keyword>
<feature type="non-terminal residue" evidence="2">
    <location>
        <position position="1"/>
    </location>
</feature>